<proteinExistence type="predicted"/>
<evidence type="ECO:0000313" key="2">
    <source>
        <dbReference type="EMBL" id="KAA8545028.1"/>
    </source>
</evidence>
<keyword evidence="3" id="KW-1185">Reference proteome</keyword>
<accession>A0A5J5BQA2</accession>
<name>A0A5J5BQA2_9ASTE</name>
<sequence length="105" mass="11631">MGTVVSETKEATDIGFDKSKQDEEDMNAEDVEALGDSGEEPIRCKLMAVMTSLEGQDQVAALQNNIRLEVSVWVLRKIEGVCRFLGVSCHGHEEELMQLFRDGGE</sequence>
<feature type="compositionally biased region" description="Acidic residues" evidence="1">
    <location>
        <begin position="22"/>
        <end position="35"/>
    </location>
</feature>
<protein>
    <submittedName>
        <fullName evidence="2">Uncharacterized protein</fullName>
    </submittedName>
</protein>
<evidence type="ECO:0000256" key="1">
    <source>
        <dbReference type="SAM" id="MobiDB-lite"/>
    </source>
</evidence>
<gene>
    <name evidence="2" type="ORF">F0562_019755</name>
</gene>
<organism evidence="2 3">
    <name type="scientific">Nyssa sinensis</name>
    <dbReference type="NCBI Taxonomy" id="561372"/>
    <lineage>
        <taxon>Eukaryota</taxon>
        <taxon>Viridiplantae</taxon>
        <taxon>Streptophyta</taxon>
        <taxon>Embryophyta</taxon>
        <taxon>Tracheophyta</taxon>
        <taxon>Spermatophyta</taxon>
        <taxon>Magnoliopsida</taxon>
        <taxon>eudicotyledons</taxon>
        <taxon>Gunneridae</taxon>
        <taxon>Pentapetalae</taxon>
        <taxon>asterids</taxon>
        <taxon>Cornales</taxon>
        <taxon>Nyssaceae</taxon>
        <taxon>Nyssa</taxon>
    </lineage>
</organism>
<reference evidence="2 3" key="1">
    <citation type="submission" date="2019-09" db="EMBL/GenBank/DDBJ databases">
        <title>A chromosome-level genome assembly of the Chinese tupelo Nyssa sinensis.</title>
        <authorList>
            <person name="Yang X."/>
            <person name="Kang M."/>
            <person name="Yang Y."/>
            <person name="Xiong H."/>
            <person name="Wang M."/>
            <person name="Zhang Z."/>
            <person name="Wang Z."/>
            <person name="Wu H."/>
            <person name="Ma T."/>
            <person name="Liu J."/>
            <person name="Xi Z."/>
        </authorList>
    </citation>
    <scope>NUCLEOTIDE SEQUENCE [LARGE SCALE GENOMIC DNA]</scope>
    <source>
        <strain evidence="2">J267</strain>
        <tissue evidence="2">Leaf</tissue>
    </source>
</reference>
<dbReference type="Proteomes" id="UP000325577">
    <property type="component" value="Linkage Group LG10"/>
</dbReference>
<feature type="region of interest" description="Disordered" evidence="1">
    <location>
        <begin position="1"/>
        <end position="35"/>
    </location>
</feature>
<feature type="compositionally biased region" description="Basic and acidic residues" evidence="1">
    <location>
        <begin position="7"/>
        <end position="21"/>
    </location>
</feature>
<evidence type="ECO:0000313" key="3">
    <source>
        <dbReference type="Proteomes" id="UP000325577"/>
    </source>
</evidence>
<dbReference type="EMBL" id="CM018033">
    <property type="protein sequence ID" value="KAA8545028.1"/>
    <property type="molecule type" value="Genomic_DNA"/>
</dbReference>
<dbReference type="AlphaFoldDB" id="A0A5J5BQA2"/>